<sequence length="167" mass="18594">MENNKNRIAIIVAVIGLIGSLGAVIIDKTLSKDSQNSNMDIGPHAPKIEINQIYTIWGEKLMQFYLKPGKSKTIKANELYEYIATYPEPSCAGPGFVVYTWQIRQPYPKGGDLEIRRTLQGGMTEQVSMGSIGKETMGYCQEHVFKNNGGEKIYVEIRYASAANLNN</sequence>
<dbReference type="Proteomes" id="UP001153642">
    <property type="component" value="Unassembled WGS sequence"/>
</dbReference>
<comment type="caution">
    <text evidence="1">The sequence shown here is derived from an EMBL/GenBank/DDBJ whole genome shotgun (WGS) entry which is preliminary data.</text>
</comment>
<gene>
    <name evidence="1" type="ORF">OSR52_15075</name>
</gene>
<proteinExistence type="predicted"/>
<dbReference type="EMBL" id="JAPMUA010000006">
    <property type="protein sequence ID" value="MDG3587195.1"/>
    <property type="molecule type" value="Genomic_DNA"/>
</dbReference>
<name>A0ABT6FVA7_9FLAO</name>
<evidence type="ECO:0000313" key="1">
    <source>
        <dbReference type="EMBL" id="MDG3587195.1"/>
    </source>
</evidence>
<keyword evidence="2" id="KW-1185">Reference proteome</keyword>
<reference evidence="1" key="1">
    <citation type="submission" date="2022-11" db="EMBL/GenBank/DDBJ databases">
        <title>High-quality draft genome sequence of Galbibacter sp. strain CMA-7.</title>
        <authorList>
            <person name="Wei L."/>
            <person name="Dong C."/>
            <person name="Shao Z."/>
        </authorList>
    </citation>
    <scope>NUCLEOTIDE SEQUENCE</scope>
    <source>
        <strain evidence="1">CMA-7</strain>
    </source>
</reference>
<organism evidence="1 2">
    <name type="scientific">Galbibacter pacificus</name>
    <dbReference type="NCBI Taxonomy" id="2996052"/>
    <lineage>
        <taxon>Bacteria</taxon>
        <taxon>Pseudomonadati</taxon>
        <taxon>Bacteroidota</taxon>
        <taxon>Flavobacteriia</taxon>
        <taxon>Flavobacteriales</taxon>
        <taxon>Flavobacteriaceae</taxon>
        <taxon>Galbibacter</taxon>
    </lineage>
</organism>
<accession>A0ABT6FVA7</accession>
<protein>
    <submittedName>
        <fullName evidence="1">Uncharacterized protein</fullName>
    </submittedName>
</protein>
<dbReference type="RefSeq" id="WP_277901094.1">
    <property type="nucleotide sequence ID" value="NZ_JAPMUA010000006.1"/>
</dbReference>
<evidence type="ECO:0000313" key="2">
    <source>
        <dbReference type="Proteomes" id="UP001153642"/>
    </source>
</evidence>